<dbReference type="EMBL" id="JAWJWE010000010">
    <property type="protein sequence ID" value="KAK6630561.1"/>
    <property type="molecule type" value="Genomic_DNA"/>
</dbReference>
<evidence type="ECO:0000256" key="1">
    <source>
        <dbReference type="SAM" id="MobiDB-lite"/>
    </source>
</evidence>
<name>A0AAN8P3X5_POLSC</name>
<organism evidence="2 3">
    <name type="scientific">Polyplax serrata</name>
    <name type="common">Common mouse louse</name>
    <dbReference type="NCBI Taxonomy" id="468196"/>
    <lineage>
        <taxon>Eukaryota</taxon>
        <taxon>Metazoa</taxon>
        <taxon>Ecdysozoa</taxon>
        <taxon>Arthropoda</taxon>
        <taxon>Hexapoda</taxon>
        <taxon>Insecta</taxon>
        <taxon>Pterygota</taxon>
        <taxon>Neoptera</taxon>
        <taxon>Paraneoptera</taxon>
        <taxon>Psocodea</taxon>
        <taxon>Troctomorpha</taxon>
        <taxon>Phthiraptera</taxon>
        <taxon>Anoplura</taxon>
        <taxon>Polyplacidae</taxon>
        <taxon>Polyplax</taxon>
    </lineage>
</organism>
<protein>
    <submittedName>
        <fullName evidence="2">Uncharacterized protein</fullName>
    </submittedName>
</protein>
<dbReference type="Proteomes" id="UP001372834">
    <property type="component" value="Unassembled WGS sequence"/>
</dbReference>
<feature type="region of interest" description="Disordered" evidence="1">
    <location>
        <begin position="890"/>
        <end position="912"/>
    </location>
</feature>
<feature type="region of interest" description="Disordered" evidence="1">
    <location>
        <begin position="101"/>
        <end position="121"/>
    </location>
</feature>
<evidence type="ECO:0000313" key="3">
    <source>
        <dbReference type="Proteomes" id="UP001372834"/>
    </source>
</evidence>
<sequence>MLWPLLVEYTEPGIPLSSHIQQQQGNMALFLTLFIVTCIEVLIVRVVQSERELQILLTSHDPPYLSEYLEDDQEEYEMDEMCRIRSTSFPREKGDTCLLKDDLSNSTEPSIKRPPDHSSWDLIKKEGTETKTYQKYDAAPMPLKKEENKSDKNGFSISQDTVHVRELIEKLVETIIGGSLDGITVGKLSAHASYLAMFEKYHGLLCGELARLGLTLHLTRARSETLQSDESNSLRFSLSRLLQRIISEAMALPNLREILCQYSSAESGKMLNETPNDFESKCYEDILATAILNKVIENFQKPNKNEKLSENKKRHKCTRVKAGGMTDEESMYNSDWSEASASEPLSLTIEEHIEEVTTAYQVSDVDNDDFSDYEMKCKRKIPFPESGRVVRNAESDDEISESEEHSHVTELVMSTPSWEKNWLFQKKRVQCTPNAHHPVPVPMLVPNPSEDFRALVGGVDADDLSEMSDCDDSVLEDLVTEDSQAVNATSKSTCGTPEHIVLNEKETRHDEQDEDYKSKATTNDEVDNELTEKEIHEKKAVLYESTYKLYKIADITPHYEEGTPEEKVTKTATWFNDLRENASHTKTEGAISQRIEICEHEKVLRCPIAEREKEKWKNPVSIPDNPYSSENIEKREQRRRPEYFRTGNYFRDAINFPDYDSSREIFSADNNEKLRVTRDYYVNGIKNFKTGALPVSMATKNVNGKNQVSSNFYECSPWTAKDSNRSLSRNQFADDCLESFSSHSSLFSLLKSQTIRNRHFSTVFQTSKRLENDIQEKTRYGSHSLKLRPKRKEPLKRFLSLGDQLSDFERKSLRDDLAHMTLKARGASPMFVLNPLFDSNEAMSLSHPYSSSGSSSSKKSDVDSGVESELMCYDPIVPCYQRTFPMDRNTRRKVKMKSQESGYGSDSHDYSSDSLENLCLISDRSDKSKSSSAFSSVKRNSLETGNTWFY</sequence>
<proteinExistence type="predicted"/>
<accession>A0AAN8P3X5</accession>
<comment type="caution">
    <text evidence="2">The sequence shown here is derived from an EMBL/GenBank/DDBJ whole genome shotgun (WGS) entry which is preliminary data.</text>
</comment>
<feature type="compositionally biased region" description="Basic and acidic residues" evidence="1">
    <location>
        <begin position="110"/>
        <end position="121"/>
    </location>
</feature>
<evidence type="ECO:0000313" key="2">
    <source>
        <dbReference type="EMBL" id="KAK6630561.1"/>
    </source>
</evidence>
<gene>
    <name evidence="2" type="ORF">RUM43_014546</name>
</gene>
<reference evidence="2 3" key="1">
    <citation type="submission" date="2023-10" db="EMBL/GenBank/DDBJ databases">
        <title>Genomes of two closely related lineages of the louse Polyplax serrata with different host specificities.</title>
        <authorList>
            <person name="Martinu J."/>
            <person name="Tarabai H."/>
            <person name="Stefka J."/>
            <person name="Hypsa V."/>
        </authorList>
    </citation>
    <scope>NUCLEOTIDE SEQUENCE [LARGE SCALE GENOMIC DNA]</scope>
    <source>
        <strain evidence="2">HR10_N</strain>
    </source>
</reference>
<dbReference type="AlphaFoldDB" id="A0AAN8P3X5"/>